<name>A0ABP6LHC3_9ACTN</name>
<comment type="subcellular location">
    <subcellularLocation>
        <location evidence="1">Membrane</location>
        <topology evidence="1">Multi-pass membrane protein</topology>
    </subcellularLocation>
</comment>
<feature type="transmembrane region" description="Helical" evidence="12">
    <location>
        <begin position="116"/>
        <end position="136"/>
    </location>
</feature>
<dbReference type="PANTHER" id="PTHR35457">
    <property type="entry name" value="HEME A SYNTHASE"/>
    <property type="match status" value="1"/>
</dbReference>
<feature type="transmembrane region" description="Helical" evidence="12">
    <location>
        <begin position="265"/>
        <end position="285"/>
    </location>
</feature>
<evidence type="ECO:0000256" key="7">
    <source>
        <dbReference type="ARBA" id="ARBA00023004"/>
    </source>
</evidence>
<organism evidence="13 14">
    <name type="scientific">Gordonia defluvii</name>
    <dbReference type="NCBI Taxonomy" id="283718"/>
    <lineage>
        <taxon>Bacteria</taxon>
        <taxon>Bacillati</taxon>
        <taxon>Actinomycetota</taxon>
        <taxon>Actinomycetes</taxon>
        <taxon>Mycobacteriales</taxon>
        <taxon>Gordoniaceae</taxon>
        <taxon>Gordonia</taxon>
    </lineage>
</organism>
<sequence>MTVVAANPIVRAWYRVVDLLPLPSMRAQRRIALAALLAQALITVTGSVVRVTGSGLGCPTWPKCHDESLLPVPSSEVPWWHQAIEFGNRQIAVWIVVTTAAAIVLAVSRARRRREILVYAWILPASTIAQAVLGGITVLAGLTWWIVGTHLLVSAAMVWLAATLYVKVGQPDDGVLVDAAPRAARGLVVASAVTLAFALAAGVTVTGAGPHAGDRTRPEAIDRLHVSIPLLTSVHALLVVVYVMLVILAVVVIRRSTPDPIVVRRLRLVLIVVAVQSLIGVVQYFTNVPALLVVLHVAGACSVVAETAILYQVMRPREHVDEGVHELSRT</sequence>
<evidence type="ECO:0000256" key="5">
    <source>
        <dbReference type="ARBA" id="ARBA00022989"/>
    </source>
</evidence>
<comment type="caution">
    <text evidence="13">The sequence shown here is derived from an EMBL/GenBank/DDBJ whole genome shotgun (WGS) entry which is preliminary data.</text>
</comment>
<evidence type="ECO:0000256" key="4">
    <source>
        <dbReference type="ARBA" id="ARBA00022723"/>
    </source>
</evidence>
<evidence type="ECO:0000313" key="14">
    <source>
        <dbReference type="Proteomes" id="UP001501035"/>
    </source>
</evidence>
<dbReference type="RefSeq" id="WP_344716679.1">
    <property type="nucleotide sequence ID" value="NZ_BAAAVS010000024.1"/>
</dbReference>
<dbReference type="Proteomes" id="UP001501035">
    <property type="component" value="Unassembled WGS sequence"/>
</dbReference>
<feature type="transmembrane region" description="Helical" evidence="12">
    <location>
        <begin position="91"/>
        <end position="109"/>
    </location>
</feature>
<keyword evidence="2" id="KW-1003">Cell membrane</keyword>
<comment type="pathway">
    <text evidence="11">Porphyrin-containing compound metabolism.</text>
</comment>
<feature type="transmembrane region" description="Helical" evidence="12">
    <location>
        <begin position="142"/>
        <end position="166"/>
    </location>
</feature>
<keyword evidence="6" id="KW-0560">Oxidoreductase</keyword>
<keyword evidence="10" id="KW-1015">Disulfide bond</keyword>
<evidence type="ECO:0000256" key="3">
    <source>
        <dbReference type="ARBA" id="ARBA00022692"/>
    </source>
</evidence>
<evidence type="ECO:0000256" key="12">
    <source>
        <dbReference type="SAM" id="Phobius"/>
    </source>
</evidence>
<evidence type="ECO:0000256" key="6">
    <source>
        <dbReference type="ARBA" id="ARBA00023002"/>
    </source>
</evidence>
<feature type="transmembrane region" description="Helical" evidence="12">
    <location>
        <begin position="291"/>
        <end position="311"/>
    </location>
</feature>
<reference evidence="14" key="1">
    <citation type="journal article" date="2019" name="Int. J. Syst. Evol. Microbiol.">
        <title>The Global Catalogue of Microorganisms (GCM) 10K type strain sequencing project: providing services to taxonomists for standard genome sequencing and annotation.</title>
        <authorList>
            <consortium name="The Broad Institute Genomics Platform"/>
            <consortium name="The Broad Institute Genome Sequencing Center for Infectious Disease"/>
            <person name="Wu L."/>
            <person name="Ma J."/>
        </authorList>
    </citation>
    <scope>NUCLEOTIDE SEQUENCE [LARGE SCALE GENOMIC DNA]</scope>
    <source>
        <strain evidence="14">JCM 14234</strain>
    </source>
</reference>
<keyword evidence="14" id="KW-1185">Reference proteome</keyword>
<feature type="transmembrane region" description="Helical" evidence="12">
    <location>
        <begin position="228"/>
        <end position="253"/>
    </location>
</feature>
<keyword evidence="8" id="KW-0350">Heme biosynthesis</keyword>
<protein>
    <submittedName>
        <fullName evidence="13">Heme A synthase</fullName>
    </submittedName>
</protein>
<accession>A0ABP6LHC3</accession>
<keyword evidence="7" id="KW-0408">Iron</keyword>
<dbReference type="PANTHER" id="PTHR35457:SF1">
    <property type="entry name" value="HEME A SYNTHASE"/>
    <property type="match status" value="1"/>
</dbReference>
<proteinExistence type="predicted"/>
<evidence type="ECO:0000313" key="13">
    <source>
        <dbReference type="EMBL" id="GAA3039592.1"/>
    </source>
</evidence>
<keyword evidence="5 12" id="KW-1133">Transmembrane helix</keyword>
<dbReference type="InterPro" id="IPR050450">
    <property type="entry name" value="COX15/CtaA_HemeA_synthase"/>
</dbReference>
<evidence type="ECO:0000256" key="2">
    <source>
        <dbReference type="ARBA" id="ARBA00022475"/>
    </source>
</evidence>
<evidence type="ECO:0000256" key="9">
    <source>
        <dbReference type="ARBA" id="ARBA00023136"/>
    </source>
</evidence>
<evidence type="ECO:0000256" key="1">
    <source>
        <dbReference type="ARBA" id="ARBA00004141"/>
    </source>
</evidence>
<gene>
    <name evidence="13" type="ORF">GCM10010528_20220</name>
</gene>
<dbReference type="InterPro" id="IPR003780">
    <property type="entry name" value="COX15/CtaA_fam"/>
</dbReference>
<feature type="transmembrane region" description="Helical" evidence="12">
    <location>
        <begin position="187"/>
        <end position="208"/>
    </location>
</feature>
<dbReference type="Pfam" id="PF02628">
    <property type="entry name" value="COX15-CtaA"/>
    <property type="match status" value="1"/>
</dbReference>
<evidence type="ECO:0000256" key="8">
    <source>
        <dbReference type="ARBA" id="ARBA00023133"/>
    </source>
</evidence>
<feature type="transmembrane region" description="Helical" evidence="12">
    <location>
        <begin position="31"/>
        <end position="53"/>
    </location>
</feature>
<keyword evidence="9 12" id="KW-0472">Membrane</keyword>
<keyword evidence="4" id="KW-0479">Metal-binding</keyword>
<evidence type="ECO:0000256" key="10">
    <source>
        <dbReference type="ARBA" id="ARBA00023157"/>
    </source>
</evidence>
<dbReference type="EMBL" id="BAAAVS010000024">
    <property type="protein sequence ID" value="GAA3039592.1"/>
    <property type="molecule type" value="Genomic_DNA"/>
</dbReference>
<keyword evidence="3 12" id="KW-0812">Transmembrane</keyword>
<evidence type="ECO:0000256" key="11">
    <source>
        <dbReference type="ARBA" id="ARBA00023444"/>
    </source>
</evidence>